<feature type="compositionally biased region" description="Basic and acidic residues" evidence="1">
    <location>
        <begin position="135"/>
        <end position="148"/>
    </location>
</feature>
<feature type="compositionally biased region" description="Pro residues" evidence="1">
    <location>
        <begin position="124"/>
        <end position="134"/>
    </location>
</feature>
<feature type="region of interest" description="Disordered" evidence="1">
    <location>
        <begin position="329"/>
        <end position="358"/>
    </location>
</feature>
<dbReference type="PANTHER" id="PTHR33472:SF28">
    <property type="entry name" value="BROMO AND FHA DOMAIN-CONTAINING PROTEIN DDB_G0267958"/>
    <property type="match status" value="1"/>
</dbReference>
<reference evidence="2" key="1">
    <citation type="journal article" date="2008" name="BMC Genomics">
        <title>A conifer genomics resource of 200,000 spruce (Picea spp.) ESTs and 6,464 high-quality, sequence-finished full-length cDNAs for Sitka spruce (Picea sitchensis).</title>
        <authorList>
            <person name="Ralph S.G."/>
            <person name="Chun H.J."/>
            <person name="Kolosova N."/>
            <person name="Cooper D."/>
            <person name="Oddy C."/>
            <person name="Ritland C.E."/>
            <person name="Kirkpatrick R."/>
            <person name="Moore R."/>
            <person name="Barber S."/>
            <person name="Holt R.A."/>
            <person name="Jones S.J."/>
            <person name="Marra M.A."/>
            <person name="Douglas C.J."/>
            <person name="Ritland K."/>
            <person name="Bohlmann J."/>
        </authorList>
    </citation>
    <scope>NUCLEOTIDE SEQUENCE</scope>
    <source>
        <tissue evidence="2">Bark</tissue>
    </source>
</reference>
<dbReference type="EMBL" id="EF085426">
    <property type="protein sequence ID" value="ABK24731.1"/>
    <property type="molecule type" value="mRNA"/>
</dbReference>
<protein>
    <submittedName>
        <fullName evidence="2">Uncharacterized protein</fullName>
    </submittedName>
</protein>
<sequence>MYPQGSFRNPYYTNPRQQSLGGIRPVPIQSQAQAPKAPEPKREEQQAAKKAEDPARAIVRDIRSDQQPARQPSFQLQPQVPKPQPQPQQLQPQVPKPQPQPQPQQLQPQVPKPQPQPQQLQPQVPKPQPQPQPQPKEDPKKAEQKVPEESSASAPFPEEKIQPVSLSSEADSRAGQMIVPSDNRTLALKGSQPAEQHKSLQQGIREDISNLTHRLSELHGQQKLGSNGDQKMQDLGVRVITLAGENRGAIMDMGSESRKNDVLDVQRVNHKPGGANKNEESPDGNHRQKAAGPVNAFVNSNIQAANNSILYNSTCPHRDPGVRLALSNNPITSKELAPPKEGRGRSVVKAVRLTDKSS</sequence>
<proteinExistence type="evidence at transcript level"/>
<evidence type="ECO:0000256" key="1">
    <source>
        <dbReference type="SAM" id="MobiDB-lite"/>
    </source>
</evidence>
<dbReference type="PANTHER" id="PTHR33472">
    <property type="entry name" value="OS01G0106600 PROTEIN"/>
    <property type="match status" value="1"/>
</dbReference>
<feature type="region of interest" description="Disordered" evidence="1">
    <location>
        <begin position="1"/>
        <end position="207"/>
    </location>
</feature>
<accession>A9NVS0</accession>
<feature type="region of interest" description="Disordered" evidence="1">
    <location>
        <begin position="256"/>
        <end position="291"/>
    </location>
</feature>
<organism evidence="2">
    <name type="scientific">Picea sitchensis</name>
    <name type="common">Sitka spruce</name>
    <name type="synonym">Pinus sitchensis</name>
    <dbReference type="NCBI Taxonomy" id="3332"/>
    <lineage>
        <taxon>Eukaryota</taxon>
        <taxon>Viridiplantae</taxon>
        <taxon>Streptophyta</taxon>
        <taxon>Embryophyta</taxon>
        <taxon>Tracheophyta</taxon>
        <taxon>Spermatophyta</taxon>
        <taxon>Pinopsida</taxon>
        <taxon>Pinidae</taxon>
        <taxon>Conifers I</taxon>
        <taxon>Pinales</taxon>
        <taxon>Pinaceae</taxon>
        <taxon>Picea</taxon>
    </lineage>
</organism>
<name>A9NVS0_PICSI</name>
<dbReference type="AlphaFoldDB" id="A9NVS0"/>
<feature type="compositionally biased region" description="Polar residues" evidence="1">
    <location>
        <begin position="65"/>
        <end position="74"/>
    </location>
</feature>
<evidence type="ECO:0000313" key="2">
    <source>
        <dbReference type="EMBL" id="ABK24731.1"/>
    </source>
</evidence>
<feature type="compositionally biased region" description="Basic and acidic residues" evidence="1">
    <location>
        <begin position="277"/>
        <end position="286"/>
    </location>
</feature>
<feature type="compositionally biased region" description="Basic and acidic residues" evidence="1">
    <location>
        <begin position="38"/>
        <end position="64"/>
    </location>
</feature>
<feature type="compositionally biased region" description="Polar residues" evidence="1">
    <location>
        <begin position="11"/>
        <end position="20"/>
    </location>
</feature>